<name>E6QM03_9ZZZZ</name>
<keyword evidence="1" id="KW-0472">Membrane</keyword>
<sequence>MPEWLLWILFIVVLLPVAALCLVLITALVLTVRLKIMHGESVTVDARRKERKIEHS</sequence>
<evidence type="ECO:0000256" key="1">
    <source>
        <dbReference type="SAM" id="Phobius"/>
    </source>
</evidence>
<keyword evidence="1" id="KW-1133">Transmembrane helix</keyword>
<dbReference type="EMBL" id="CABQ01000201">
    <property type="protein sequence ID" value="CBI08274.1"/>
    <property type="molecule type" value="Genomic_DNA"/>
</dbReference>
<comment type="caution">
    <text evidence="2">The sequence shown here is derived from an EMBL/GenBank/DDBJ whole genome shotgun (WGS) entry which is preliminary data.</text>
</comment>
<proteinExistence type="predicted"/>
<gene>
    <name evidence="2" type="ORF">CARN6_1726</name>
</gene>
<evidence type="ECO:0000313" key="2">
    <source>
        <dbReference type="EMBL" id="CBI08274.1"/>
    </source>
</evidence>
<feature type="transmembrane region" description="Helical" evidence="1">
    <location>
        <begin position="6"/>
        <end position="30"/>
    </location>
</feature>
<accession>E6QM03</accession>
<organism evidence="2">
    <name type="scientific">mine drainage metagenome</name>
    <dbReference type="NCBI Taxonomy" id="410659"/>
    <lineage>
        <taxon>unclassified sequences</taxon>
        <taxon>metagenomes</taxon>
        <taxon>ecological metagenomes</taxon>
    </lineage>
</organism>
<protein>
    <submittedName>
        <fullName evidence="2">Sterol desaturase-related protein</fullName>
    </submittedName>
</protein>
<keyword evidence="1" id="KW-0812">Transmembrane</keyword>
<reference evidence="2" key="1">
    <citation type="submission" date="2009-10" db="EMBL/GenBank/DDBJ databases">
        <title>Diversity of trophic interactions inside an arsenic-rich microbial ecosystem.</title>
        <authorList>
            <person name="Bertin P.N."/>
            <person name="Heinrich-Salmeron A."/>
            <person name="Pelletier E."/>
            <person name="Goulhen-Chollet F."/>
            <person name="Arsene-Ploetze F."/>
            <person name="Gallien S."/>
            <person name="Calteau A."/>
            <person name="Vallenet D."/>
            <person name="Casiot C."/>
            <person name="Chane-Woon-Ming B."/>
            <person name="Giloteaux L."/>
            <person name="Barakat M."/>
            <person name="Bonnefoy V."/>
            <person name="Bruneel O."/>
            <person name="Chandler M."/>
            <person name="Cleiss J."/>
            <person name="Duran R."/>
            <person name="Elbaz-Poulichet F."/>
            <person name="Fonknechten N."/>
            <person name="Lauga B."/>
            <person name="Mornico D."/>
            <person name="Ortet P."/>
            <person name="Schaeffer C."/>
            <person name="Siguier P."/>
            <person name="Alexander Thil Smith A."/>
            <person name="Van Dorsselaer A."/>
            <person name="Weissenbach J."/>
            <person name="Medigue C."/>
            <person name="Le Paslier D."/>
        </authorList>
    </citation>
    <scope>NUCLEOTIDE SEQUENCE</scope>
</reference>
<dbReference type="AlphaFoldDB" id="E6QM03"/>